<keyword evidence="1" id="KW-1133">Transmembrane helix</keyword>
<name>A0A4Q9VMB3_9HYPH</name>
<dbReference type="SUPFAM" id="SSF47240">
    <property type="entry name" value="Ferritin-like"/>
    <property type="match status" value="1"/>
</dbReference>
<keyword evidence="1" id="KW-0472">Membrane</keyword>
<dbReference type="GO" id="GO:0046872">
    <property type="term" value="F:metal ion binding"/>
    <property type="evidence" value="ECO:0007669"/>
    <property type="project" value="InterPro"/>
</dbReference>
<dbReference type="PIRSF" id="PIRSF035918">
    <property type="entry name" value="UCP035918_rubreryth_DUF125"/>
    <property type="match status" value="1"/>
</dbReference>
<feature type="transmembrane region" description="Helical" evidence="1">
    <location>
        <begin position="209"/>
        <end position="232"/>
    </location>
</feature>
<dbReference type="InterPro" id="IPR012347">
    <property type="entry name" value="Ferritin-like"/>
</dbReference>
<keyword evidence="4" id="KW-1185">Reference proteome</keyword>
<feature type="transmembrane region" description="Helical" evidence="1">
    <location>
        <begin position="183"/>
        <end position="203"/>
    </location>
</feature>
<dbReference type="OrthoDB" id="32301at2"/>
<protein>
    <submittedName>
        <fullName evidence="3">Rubrerythrin family protein</fullName>
    </submittedName>
</protein>
<reference evidence="3 4" key="1">
    <citation type="submission" date="2019-02" db="EMBL/GenBank/DDBJ databases">
        <title>Siculibacillus lacustris gen. nov., sp. nov., a new rosette-forming bacterium isolated from a freshwater crater lake (Lake St. Ana, Romania).</title>
        <authorList>
            <person name="Felfoldi T."/>
            <person name="Marton Z."/>
            <person name="Szabo A."/>
            <person name="Mentes A."/>
            <person name="Boka K."/>
            <person name="Marialigeti K."/>
            <person name="Mathe I."/>
            <person name="Koncz M."/>
            <person name="Schumann P."/>
            <person name="Toth E."/>
        </authorList>
    </citation>
    <scope>NUCLEOTIDE SEQUENCE [LARGE SCALE GENOMIC DNA]</scope>
    <source>
        <strain evidence="3 4">SA-279</strain>
    </source>
</reference>
<evidence type="ECO:0000313" key="3">
    <source>
        <dbReference type="EMBL" id="TBW36452.1"/>
    </source>
</evidence>
<dbReference type="InterPro" id="IPR003251">
    <property type="entry name" value="Rr_diiron-bd_dom"/>
</dbReference>
<evidence type="ECO:0000313" key="4">
    <source>
        <dbReference type="Proteomes" id="UP000292781"/>
    </source>
</evidence>
<dbReference type="PANTHER" id="PTHR33531">
    <property type="entry name" value="RUBRERYTHRIN SUBFAMILY"/>
    <property type="match status" value="1"/>
</dbReference>
<gene>
    <name evidence="3" type="ORF">EYW49_14030</name>
</gene>
<evidence type="ECO:0000259" key="2">
    <source>
        <dbReference type="Pfam" id="PF02915"/>
    </source>
</evidence>
<dbReference type="CDD" id="cd01045">
    <property type="entry name" value="Ferritin_like_AB"/>
    <property type="match status" value="1"/>
</dbReference>
<proteinExistence type="predicted"/>
<feature type="transmembrane region" description="Helical" evidence="1">
    <location>
        <begin position="301"/>
        <end position="322"/>
    </location>
</feature>
<dbReference type="AlphaFoldDB" id="A0A4Q9VMB3"/>
<dbReference type="NCBIfam" id="NF045676">
    <property type="entry name" value="FeExpMbfA"/>
    <property type="match status" value="1"/>
</dbReference>
<dbReference type="Proteomes" id="UP000292781">
    <property type="component" value="Unassembled WGS sequence"/>
</dbReference>
<evidence type="ECO:0000256" key="1">
    <source>
        <dbReference type="SAM" id="Phobius"/>
    </source>
</evidence>
<keyword evidence="1" id="KW-0812">Transmembrane</keyword>
<dbReference type="RefSeq" id="WP_131310209.1">
    <property type="nucleotide sequence ID" value="NZ_SJFN01000020.1"/>
</dbReference>
<accession>A0A4Q9VMB3</accession>
<dbReference type="InterPro" id="IPR009078">
    <property type="entry name" value="Ferritin-like_SF"/>
</dbReference>
<dbReference type="EMBL" id="SJFN01000020">
    <property type="protein sequence ID" value="TBW36452.1"/>
    <property type="molecule type" value="Genomic_DNA"/>
</dbReference>
<dbReference type="Pfam" id="PF02915">
    <property type="entry name" value="Rubrerythrin"/>
    <property type="match status" value="1"/>
</dbReference>
<dbReference type="GO" id="GO:0016491">
    <property type="term" value="F:oxidoreductase activity"/>
    <property type="evidence" value="ECO:0007669"/>
    <property type="project" value="InterPro"/>
</dbReference>
<organism evidence="3 4">
    <name type="scientific">Siculibacillus lacustris</name>
    <dbReference type="NCBI Taxonomy" id="1549641"/>
    <lineage>
        <taxon>Bacteria</taxon>
        <taxon>Pseudomonadati</taxon>
        <taxon>Pseudomonadota</taxon>
        <taxon>Alphaproteobacteria</taxon>
        <taxon>Hyphomicrobiales</taxon>
        <taxon>Ancalomicrobiaceae</taxon>
        <taxon>Siculibacillus</taxon>
    </lineage>
</organism>
<feature type="transmembrane region" description="Helical" evidence="1">
    <location>
        <begin position="270"/>
        <end position="289"/>
    </location>
</feature>
<dbReference type="PANTHER" id="PTHR33531:SF10">
    <property type="entry name" value="BLR7895 PROTEIN"/>
    <property type="match status" value="1"/>
</dbReference>
<dbReference type="InterPro" id="IPR017040">
    <property type="entry name" value="UCP035918_rubreryth/DUF125"/>
</dbReference>
<sequence>MALFGFGKRSFSELGEQEILALAISAEEDDSRIYQAYAEMLRERYPASAAVFDEMAEEENTHRRWLIDLHEQKFGARIPLIRRENVTGFYERRPMWLTQHLSLETIRKEALVMEAQSRRFYLQASKLTTDVAIRKLLGDLAVAEGGHMSLAHRLGLTHLPADVAAEENEAAKRLFLLQYIQPGLVGLMDGSVSTLAPLFAAAFATHDTWQTFLVGIAASIGAGISMGFAEALSDDGALSGRGSPWIRGFVSGAMTTIGGLGHALPYLIPHFWAATGVAAVLVAIELWAISWIRYKYMDTPFLRAAFQIVVGGVLVFLTGILIGSA</sequence>
<feature type="domain" description="Rubrerythrin diiron-binding" evidence="2">
    <location>
        <begin position="18"/>
        <end position="154"/>
    </location>
</feature>
<dbReference type="Gene3D" id="1.20.1260.10">
    <property type="match status" value="1"/>
</dbReference>
<comment type="caution">
    <text evidence="3">The sequence shown here is derived from an EMBL/GenBank/DDBJ whole genome shotgun (WGS) entry which is preliminary data.</text>
</comment>